<dbReference type="InterPro" id="IPR051698">
    <property type="entry name" value="Transposase_11-like"/>
</dbReference>
<evidence type="ECO:0000313" key="7">
    <source>
        <dbReference type="EMBL" id="XBP71594.1"/>
    </source>
</evidence>
<evidence type="ECO:0000313" key="3">
    <source>
        <dbReference type="EMBL" id="XBP68370.1"/>
    </source>
</evidence>
<proteinExistence type="predicted"/>
<protein>
    <submittedName>
        <fullName evidence="7">ISAs1 family transposase</fullName>
    </submittedName>
</protein>
<dbReference type="PANTHER" id="PTHR30298">
    <property type="entry name" value="H REPEAT-ASSOCIATED PREDICTED TRANSPOSASE"/>
    <property type="match status" value="1"/>
</dbReference>
<dbReference type="EMBL" id="CP157675">
    <property type="protein sequence ID" value="XBP71594.1"/>
    <property type="molecule type" value="Genomic_DNA"/>
</dbReference>
<dbReference type="EMBL" id="CP157675">
    <property type="protein sequence ID" value="XBP69690.1"/>
    <property type="molecule type" value="Genomic_DNA"/>
</dbReference>
<evidence type="ECO:0000313" key="4">
    <source>
        <dbReference type="EMBL" id="XBP68574.1"/>
    </source>
</evidence>
<dbReference type="EMBL" id="CP157675">
    <property type="protein sequence ID" value="XBP68370.1"/>
    <property type="molecule type" value="Genomic_DNA"/>
</dbReference>
<dbReference type="PANTHER" id="PTHR30298:SF0">
    <property type="entry name" value="PROTEIN YBFL-RELATED"/>
    <property type="match status" value="1"/>
</dbReference>
<sequence>MLIQAFSILPDPRTGPAQRHDLKEMIVMTLSAVLCGADNWVDVAEWASDNEDWLKKYLVLEQGTPSHDTFGRVFRLLDAEVFEQCFRRWIRGIAGNVKGVIALDGKTLCGSCDGANTALHMVSAFATESGLCLGQEGTRGKGHEIVAIKALLEALTLKDCTVTIDAIGCQREIAEKIVGQGGHYLLALKANQGTLFEAVAEFYAEGQRHGFGSLAVSRFETLEKDHGRIETRRHVWVGKLDWMEPSLRDDWKNLAGVGMVERQREIKGKVSVERTFYIGSEGISSAQTLANAARGHWGIENRLHWVLDVTFREDECRVRTGHAPRNLSTIRKFALTLLRQDQQYPKRSMRSRRKTADRLTDYRESLLDLQPRG</sequence>
<dbReference type="EMBL" id="CP157675">
    <property type="protein sequence ID" value="XBP68574.1"/>
    <property type="molecule type" value="Genomic_DNA"/>
</dbReference>
<gene>
    <name evidence="7" type="ORF">ABLV49_07310</name>
    <name evidence="3" type="ORF">ABLV49_10520</name>
    <name evidence="4" type="ORF">ABLV49_11610</name>
    <name evidence="5" type="ORF">ABLV49_11750</name>
    <name evidence="6" type="ORF">ABLV49_17660</name>
</gene>
<dbReference type="Pfam" id="PF01609">
    <property type="entry name" value="DDE_Tnp_1"/>
    <property type="match status" value="1"/>
</dbReference>
<accession>A0AAU7LVB5</accession>
<dbReference type="AlphaFoldDB" id="A0AAU7LVB5"/>
<organism evidence="7">
    <name type="scientific">Polaromonas hydrogenivorans</name>
    <dbReference type="NCBI Taxonomy" id="335476"/>
    <lineage>
        <taxon>Bacteria</taxon>
        <taxon>Pseudomonadati</taxon>
        <taxon>Pseudomonadota</taxon>
        <taxon>Betaproteobacteria</taxon>
        <taxon>Burkholderiales</taxon>
        <taxon>Comamonadaceae</taxon>
        <taxon>Polaromonas</taxon>
    </lineage>
</organism>
<evidence type="ECO:0000313" key="5">
    <source>
        <dbReference type="EMBL" id="XBP68590.1"/>
    </source>
</evidence>
<name>A0AAU7LVB5_9BURK</name>
<dbReference type="RefSeq" id="WP_349276371.1">
    <property type="nucleotide sequence ID" value="NZ_CBCSCU010000131.1"/>
</dbReference>
<evidence type="ECO:0000259" key="1">
    <source>
        <dbReference type="Pfam" id="PF01609"/>
    </source>
</evidence>
<feature type="domain" description="H repeat-associated protein N-terminal" evidence="2">
    <location>
        <begin position="4"/>
        <end position="90"/>
    </location>
</feature>
<dbReference type="GO" id="GO:0003677">
    <property type="term" value="F:DNA binding"/>
    <property type="evidence" value="ECO:0007669"/>
    <property type="project" value="InterPro"/>
</dbReference>
<feature type="domain" description="Transposase IS4-like" evidence="1">
    <location>
        <begin position="117"/>
        <end position="337"/>
    </location>
</feature>
<dbReference type="GO" id="GO:0004803">
    <property type="term" value="F:transposase activity"/>
    <property type="evidence" value="ECO:0007669"/>
    <property type="project" value="InterPro"/>
</dbReference>
<dbReference type="InterPro" id="IPR032806">
    <property type="entry name" value="YbfD_N"/>
</dbReference>
<dbReference type="NCBIfam" id="NF033564">
    <property type="entry name" value="transpos_ISAs1"/>
    <property type="match status" value="1"/>
</dbReference>
<dbReference type="InterPro" id="IPR047647">
    <property type="entry name" value="ISAs1_transpos"/>
</dbReference>
<dbReference type="EMBL" id="CP157675">
    <property type="protein sequence ID" value="XBP68590.1"/>
    <property type="molecule type" value="Genomic_DNA"/>
</dbReference>
<dbReference type="InterPro" id="IPR002559">
    <property type="entry name" value="Transposase_11"/>
</dbReference>
<dbReference type="Pfam" id="PF13808">
    <property type="entry name" value="DDE_Tnp_1_assoc"/>
    <property type="match status" value="1"/>
</dbReference>
<reference evidence="7" key="1">
    <citation type="submission" date="2024-05" db="EMBL/GenBank/DDBJ databases">
        <authorList>
            <person name="Bunk B."/>
            <person name="Swiderski J."/>
            <person name="Sproer C."/>
            <person name="Thiel V."/>
        </authorList>
    </citation>
    <scope>NUCLEOTIDE SEQUENCE</scope>
    <source>
        <strain evidence="7">DSM 17735</strain>
    </source>
</reference>
<evidence type="ECO:0000259" key="2">
    <source>
        <dbReference type="Pfam" id="PF13808"/>
    </source>
</evidence>
<dbReference type="GO" id="GO:0006313">
    <property type="term" value="P:DNA transposition"/>
    <property type="evidence" value="ECO:0007669"/>
    <property type="project" value="InterPro"/>
</dbReference>
<evidence type="ECO:0000313" key="6">
    <source>
        <dbReference type="EMBL" id="XBP69690.1"/>
    </source>
</evidence>